<keyword evidence="5" id="KW-1185">Reference proteome</keyword>
<evidence type="ECO:0000259" key="3">
    <source>
        <dbReference type="PROSITE" id="PS51864"/>
    </source>
</evidence>
<dbReference type="InterPro" id="IPR001506">
    <property type="entry name" value="Peptidase_M12A"/>
</dbReference>
<feature type="domain" description="Peptidase M12A" evidence="3">
    <location>
        <begin position="1"/>
        <end position="87"/>
    </location>
</feature>
<proteinExistence type="predicted"/>
<feature type="binding site" evidence="1">
    <location>
        <position position="33"/>
    </location>
    <ligand>
        <name>Zn(2+)</name>
        <dbReference type="ChEBI" id="CHEBI:29105"/>
        <note>catalytic</note>
    </ligand>
</feature>
<dbReference type="EC" id="3.4.24.-" evidence="2"/>
<gene>
    <name evidence="4" type="ORF">DGAL_LOCUS6072</name>
</gene>
<evidence type="ECO:0000256" key="2">
    <source>
        <dbReference type="RuleBase" id="RU361183"/>
    </source>
</evidence>
<evidence type="ECO:0000313" key="4">
    <source>
        <dbReference type="EMBL" id="CAH0103498.1"/>
    </source>
</evidence>
<keyword evidence="1 2" id="KW-0378">Hydrolase</keyword>
<feature type="binding site" evidence="1">
    <location>
        <position position="27"/>
    </location>
    <ligand>
        <name>Zn(2+)</name>
        <dbReference type="ChEBI" id="CHEBI:29105"/>
        <note>catalytic</note>
    </ligand>
</feature>
<sequence length="87" mass="10126">MKRCSSYVGMINNGAQDVSIVLHELMHAAGFFHEHTRPDRDIFIRINFENILEKIKIEHVLNFNTNDASKLTTLGLPYDYGKKRFIM</sequence>
<dbReference type="GO" id="GO:0008270">
    <property type="term" value="F:zinc ion binding"/>
    <property type="evidence" value="ECO:0007669"/>
    <property type="project" value="UniProtKB-UniRule"/>
</dbReference>
<dbReference type="Pfam" id="PF01400">
    <property type="entry name" value="Astacin"/>
    <property type="match status" value="1"/>
</dbReference>
<evidence type="ECO:0000313" key="5">
    <source>
        <dbReference type="Proteomes" id="UP000789390"/>
    </source>
</evidence>
<dbReference type="Gene3D" id="3.40.390.10">
    <property type="entry name" value="Collagenase (Catalytic Domain)"/>
    <property type="match status" value="1"/>
</dbReference>
<accession>A0A8J2WDX6</accession>
<dbReference type="EMBL" id="CAKKLH010000112">
    <property type="protein sequence ID" value="CAH0103498.1"/>
    <property type="molecule type" value="Genomic_DNA"/>
</dbReference>
<dbReference type="SUPFAM" id="SSF55486">
    <property type="entry name" value="Metalloproteases ('zincins'), catalytic domain"/>
    <property type="match status" value="1"/>
</dbReference>
<dbReference type="Proteomes" id="UP000789390">
    <property type="component" value="Unassembled WGS sequence"/>
</dbReference>
<feature type="active site" evidence="1">
    <location>
        <position position="24"/>
    </location>
</feature>
<keyword evidence="1 2" id="KW-0862">Zinc</keyword>
<keyword evidence="1 2" id="KW-0645">Protease</keyword>
<dbReference type="AlphaFoldDB" id="A0A8J2WDX6"/>
<evidence type="ECO:0000256" key="1">
    <source>
        <dbReference type="PROSITE-ProRule" id="PRU01211"/>
    </source>
</evidence>
<reference evidence="4" key="1">
    <citation type="submission" date="2021-11" db="EMBL/GenBank/DDBJ databases">
        <authorList>
            <person name="Schell T."/>
        </authorList>
    </citation>
    <scope>NUCLEOTIDE SEQUENCE</scope>
    <source>
        <strain evidence="4">M5</strain>
    </source>
</reference>
<dbReference type="PANTHER" id="PTHR10127">
    <property type="entry name" value="DISCOIDIN, CUB, EGF, LAMININ , AND ZINC METALLOPROTEASE DOMAIN CONTAINING"/>
    <property type="match status" value="1"/>
</dbReference>
<dbReference type="PANTHER" id="PTHR10127:SF883">
    <property type="entry name" value="ZINC METALLOPROTEINASE NAS-8"/>
    <property type="match status" value="1"/>
</dbReference>
<comment type="cofactor">
    <cofactor evidence="1 2">
        <name>Zn(2+)</name>
        <dbReference type="ChEBI" id="CHEBI:29105"/>
    </cofactor>
    <text evidence="1 2">Binds 1 zinc ion per subunit.</text>
</comment>
<comment type="caution">
    <text evidence="4">The sequence shown here is derived from an EMBL/GenBank/DDBJ whole genome shotgun (WGS) entry which is preliminary data.</text>
</comment>
<dbReference type="OrthoDB" id="5945790at2759"/>
<organism evidence="4 5">
    <name type="scientific">Daphnia galeata</name>
    <dbReference type="NCBI Taxonomy" id="27404"/>
    <lineage>
        <taxon>Eukaryota</taxon>
        <taxon>Metazoa</taxon>
        <taxon>Ecdysozoa</taxon>
        <taxon>Arthropoda</taxon>
        <taxon>Crustacea</taxon>
        <taxon>Branchiopoda</taxon>
        <taxon>Diplostraca</taxon>
        <taxon>Cladocera</taxon>
        <taxon>Anomopoda</taxon>
        <taxon>Daphniidae</taxon>
        <taxon>Daphnia</taxon>
    </lineage>
</organism>
<name>A0A8J2WDX6_9CRUS</name>
<dbReference type="PRINTS" id="PR00480">
    <property type="entry name" value="ASTACIN"/>
</dbReference>
<dbReference type="GO" id="GO:0004222">
    <property type="term" value="F:metalloendopeptidase activity"/>
    <property type="evidence" value="ECO:0007669"/>
    <property type="project" value="UniProtKB-UniRule"/>
</dbReference>
<protein>
    <recommendedName>
        <fullName evidence="2">Metalloendopeptidase</fullName>
        <ecNumber evidence="2">3.4.24.-</ecNumber>
    </recommendedName>
</protein>
<dbReference type="PROSITE" id="PS51864">
    <property type="entry name" value="ASTACIN"/>
    <property type="match status" value="1"/>
</dbReference>
<dbReference type="GO" id="GO:0006508">
    <property type="term" value="P:proteolysis"/>
    <property type="evidence" value="ECO:0007669"/>
    <property type="project" value="UniProtKB-KW"/>
</dbReference>
<keyword evidence="1 2" id="KW-0482">Metalloprotease</keyword>
<dbReference type="InterPro" id="IPR024079">
    <property type="entry name" value="MetalloPept_cat_dom_sf"/>
</dbReference>
<comment type="caution">
    <text evidence="1">Lacks conserved residue(s) required for the propagation of feature annotation.</text>
</comment>
<keyword evidence="1 2" id="KW-0479">Metal-binding</keyword>
<feature type="binding site" evidence="1">
    <location>
        <position position="23"/>
    </location>
    <ligand>
        <name>Zn(2+)</name>
        <dbReference type="ChEBI" id="CHEBI:29105"/>
        <note>catalytic</note>
    </ligand>
</feature>